<evidence type="ECO:0000313" key="3">
    <source>
        <dbReference type="EMBL" id="KAK7292827.1"/>
    </source>
</evidence>
<gene>
    <name evidence="3" type="ORF">RJT34_15681</name>
</gene>
<comment type="caution">
    <text evidence="3">The sequence shown here is derived from an EMBL/GenBank/DDBJ whole genome shotgun (WGS) entry which is preliminary data.</text>
</comment>
<proteinExistence type="predicted"/>
<keyword evidence="4" id="KW-1185">Reference proteome</keyword>
<evidence type="ECO:0000313" key="4">
    <source>
        <dbReference type="Proteomes" id="UP001359559"/>
    </source>
</evidence>
<sequence>MPHTPTRTESSYVSSKQPSTATTASLIIPSITLSLFPTFSLYYIAIHLIIIIINIYASPYLTKMSHSLLHLKGSWLISNLMQIRG</sequence>
<keyword evidence="2" id="KW-0812">Transmembrane</keyword>
<dbReference type="AlphaFoldDB" id="A0AAN9J5W1"/>
<protein>
    <submittedName>
        <fullName evidence="3">Uncharacterized protein</fullName>
    </submittedName>
</protein>
<feature type="transmembrane region" description="Helical" evidence="2">
    <location>
        <begin position="41"/>
        <end position="62"/>
    </location>
</feature>
<name>A0AAN9J5W1_CLITE</name>
<reference evidence="3 4" key="1">
    <citation type="submission" date="2024-01" db="EMBL/GenBank/DDBJ databases">
        <title>The genomes of 5 underutilized Papilionoideae crops provide insights into root nodulation and disease resistance.</title>
        <authorList>
            <person name="Yuan L."/>
        </authorList>
    </citation>
    <scope>NUCLEOTIDE SEQUENCE [LARGE SCALE GENOMIC DNA]</scope>
    <source>
        <strain evidence="3">LY-2023</strain>
        <tissue evidence="3">Leaf</tissue>
    </source>
</reference>
<evidence type="ECO:0000256" key="2">
    <source>
        <dbReference type="SAM" id="Phobius"/>
    </source>
</evidence>
<dbReference type="EMBL" id="JAYKXN010000004">
    <property type="protein sequence ID" value="KAK7292827.1"/>
    <property type="molecule type" value="Genomic_DNA"/>
</dbReference>
<keyword evidence="2" id="KW-0472">Membrane</keyword>
<dbReference type="Proteomes" id="UP001359559">
    <property type="component" value="Unassembled WGS sequence"/>
</dbReference>
<keyword evidence="2" id="KW-1133">Transmembrane helix</keyword>
<feature type="region of interest" description="Disordered" evidence="1">
    <location>
        <begin position="1"/>
        <end position="20"/>
    </location>
</feature>
<organism evidence="3 4">
    <name type="scientific">Clitoria ternatea</name>
    <name type="common">Butterfly pea</name>
    <dbReference type="NCBI Taxonomy" id="43366"/>
    <lineage>
        <taxon>Eukaryota</taxon>
        <taxon>Viridiplantae</taxon>
        <taxon>Streptophyta</taxon>
        <taxon>Embryophyta</taxon>
        <taxon>Tracheophyta</taxon>
        <taxon>Spermatophyta</taxon>
        <taxon>Magnoliopsida</taxon>
        <taxon>eudicotyledons</taxon>
        <taxon>Gunneridae</taxon>
        <taxon>Pentapetalae</taxon>
        <taxon>rosids</taxon>
        <taxon>fabids</taxon>
        <taxon>Fabales</taxon>
        <taxon>Fabaceae</taxon>
        <taxon>Papilionoideae</taxon>
        <taxon>50 kb inversion clade</taxon>
        <taxon>NPAAA clade</taxon>
        <taxon>indigoferoid/millettioid clade</taxon>
        <taxon>Phaseoleae</taxon>
        <taxon>Clitoria</taxon>
    </lineage>
</organism>
<accession>A0AAN9J5W1</accession>
<evidence type="ECO:0000256" key="1">
    <source>
        <dbReference type="SAM" id="MobiDB-lite"/>
    </source>
</evidence>